<dbReference type="SUPFAM" id="SSF56672">
    <property type="entry name" value="DNA/RNA polymerases"/>
    <property type="match status" value="1"/>
</dbReference>
<dbReference type="AlphaFoldDB" id="A0A2J8P0D2"/>
<evidence type="ECO:0000313" key="8">
    <source>
        <dbReference type="EMBL" id="PNI77462.1"/>
    </source>
</evidence>
<dbReference type="PROSITE" id="PS50173">
    <property type="entry name" value="UMUC"/>
    <property type="match status" value="1"/>
</dbReference>
<dbReference type="GO" id="GO:0071897">
    <property type="term" value="P:DNA biosynthetic process"/>
    <property type="evidence" value="ECO:0007669"/>
    <property type="project" value="UniProtKB-ARBA"/>
</dbReference>
<dbReference type="Pfam" id="PF00817">
    <property type="entry name" value="IMS"/>
    <property type="match status" value="1"/>
</dbReference>
<dbReference type="InterPro" id="IPR001126">
    <property type="entry name" value="UmuC"/>
</dbReference>
<gene>
    <name evidence="8" type="ORF">CK820_G0007276</name>
</gene>
<dbReference type="EMBL" id="NBAG03000221">
    <property type="protein sequence ID" value="PNI77462.1"/>
    <property type="molecule type" value="Genomic_DNA"/>
</dbReference>
<name>A0A2J8P0D2_PANTR</name>
<comment type="subcellular location">
    <subcellularLocation>
        <location evidence="1">Nucleus</location>
    </subcellularLocation>
</comment>
<sequence length="72" mass="8186">MWADDAKKLCPDLLLAQVRESRGKANLTKYREASVEVMEIMSRFAVIERASIDEAYVDLTSAVQERLQKLQG</sequence>
<dbReference type="GO" id="GO:0016740">
    <property type="term" value="F:transferase activity"/>
    <property type="evidence" value="ECO:0007669"/>
    <property type="project" value="UniProtKB-KW"/>
</dbReference>
<evidence type="ECO:0000256" key="2">
    <source>
        <dbReference type="ARBA" id="ARBA00022679"/>
    </source>
</evidence>
<feature type="non-terminal residue" evidence="8">
    <location>
        <position position="72"/>
    </location>
</feature>
<dbReference type="GO" id="GO:0006281">
    <property type="term" value="P:DNA repair"/>
    <property type="evidence" value="ECO:0007669"/>
    <property type="project" value="UniProtKB-KW"/>
</dbReference>
<keyword evidence="3" id="KW-0479">Metal-binding</keyword>
<evidence type="ECO:0000259" key="7">
    <source>
        <dbReference type="PROSITE" id="PS50173"/>
    </source>
</evidence>
<dbReference type="GO" id="GO:0005634">
    <property type="term" value="C:nucleus"/>
    <property type="evidence" value="ECO:0007669"/>
    <property type="project" value="UniProtKB-SubCell"/>
</dbReference>
<dbReference type="PANTHER" id="PTHR45873">
    <property type="entry name" value="DNA POLYMERASE ETA"/>
    <property type="match status" value="1"/>
</dbReference>
<evidence type="ECO:0000256" key="1">
    <source>
        <dbReference type="ARBA" id="ARBA00004123"/>
    </source>
</evidence>
<dbReference type="GO" id="GO:0046872">
    <property type="term" value="F:metal ion binding"/>
    <property type="evidence" value="ECO:0007669"/>
    <property type="project" value="UniProtKB-KW"/>
</dbReference>
<dbReference type="PANTHER" id="PTHR45873:SF1">
    <property type="entry name" value="DNA POLYMERASE ETA"/>
    <property type="match status" value="1"/>
</dbReference>
<keyword evidence="4" id="KW-0227">DNA damage</keyword>
<evidence type="ECO:0000256" key="3">
    <source>
        <dbReference type="ARBA" id="ARBA00022723"/>
    </source>
</evidence>
<comment type="caution">
    <text evidence="8">The sequence shown here is derived from an EMBL/GenBank/DDBJ whole genome shotgun (WGS) entry which is preliminary data.</text>
</comment>
<keyword evidence="6" id="KW-0539">Nucleus</keyword>
<evidence type="ECO:0000256" key="5">
    <source>
        <dbReference type="ARBA" id="ARBA00023204"/>
    </source>
</evidence>
<organism evidence="8 9">
    <name type="scientific">Pan troglodytes</name>
    <name type="common">Chimpanzee</name>
    <dbReference type="NCBI Taxonomy" id="9598"/>
    <lineage>
        <taxon>Eukaryota</taxon>
        <taxon>Metazoa</taxon>
        <taxon>Chordata</taxon>
        <taxon>Craniata</taxon>
        <taxon>Vertebrata</taxon>
        <taxon>Euteleostomi</taxon>
        <taxon>Mammalia</taxon>
        <taxon>Eutheria</taxon>
        <taxon>Euarchontoglires</taxon>
        <taxon>Primates</taxon>
        <taxon>Haplorrhini</taxon>
        <taxon>Catarrhini</taxon>
        <taxon>Hominidae</taxon>
        <taxon>Pan</taxon>
    </lineage>
</organism>
<feature type="domain" description="UmuC" evidence="7">
    <location>
        <begin position="1"/>
        <end position="61"/>
    </location>
</feature>
<dbReference type="InterPro" id="IPR052230">
    <property type="entry name" value="DNA_polymerase_eta"/>
</dbReference>
<dbReference type="InterPro" id="IPR043502">
    <property type="entry name" value="DNA/RNA_pol_sf"/>
</dbReference>
<evidence type="ECO:0000256" key="6">
    <source>
        <dbReference type="ARBA" id="ARBA00023242"/>
    </source>
</evidence>
<accession>A0A2J8P0D2</accession>
<keyword evidence="5" id="KW-0234">DNA repair</keyword>
<protein>
    <submittedName>
        <fullName evidence="8">POLH isoform 3</fullName>
    </submittedName>
</protein>
<proteinExistence type="predicted"/>
<keyword evidence="2" id="KW-0808">Transferase</keyword>
<reference evidence="8 9" key="1">
    <citation type="submission" date="2017-12" db="EMBL/GenBank/DDBJ databases">
        <title>High-resolution comparative analysis of great ape genomes.</title>
        <authorList>
            <person name="Pollen A."/>
            <person name="Hastie A."/>
            <person name="Hormozdiari F."/>
            <person name="Dougherty M."/>
            <person name="Liu R."/>
            <person name="Chaisson M."/>
            <person name="Hoppe E."/>
            <person name="Hill C."/>
            <person name="Pang A."/>
            <person name="Hillier L."/>
            <person name="Baker C."/>
            <person name="Armstrong J."/>
            <person name="Shendure J."/>
            <person name="Paten B."/>
            <person name="Wilson R."/>
            <person name="Chao H."/>
            <person name="Schneider V."/>
            <person name="Ventura M."/>
            <person name="Kronenberg Z."/>
            <person name="Murali S."/>
            <person name="Gordon D."/>
            <person name="Cantsilieris S."/>
            <person name="Munson K."/>
            <person name="Nelson B."/>
            <person name="Raja A."/>
            <person name="Underwood J."/>
            <person name="Diekhans M."/>
            <person name="Fiddes I."/>
            <person name="Haussler D."/>
            <person name="Eichler E."/>
        </authorList>
    </citation>
    <scope>NUCLEOTIDE SEQUENCE [LARGE SCALE GENOMIC DNA]</scope>
    <source>
        <strain evidence="8">Yerkes chimp pedigree #C0471</strain>
    </source>
</reference>
<evidence type="ECO:0000256" key="4">
    <source>
        <dbReference type="ARBA" id="ARBA00022763"/>
    </source>
</evidence>
<dbReference type="InterPro" id="IPR043128">
    <property type="entry name" value="Rev_trsase/Diguanyl_cyclase"/>
</dbReference>
<evidence type="ECO:0000313" key="9">
    <source>
        <dbReference type="Proteomes" id="UP000236370"/>
    </source>
</evidence>
<dbReference type="Proteomes" id="UP000236370">
    <property type="component" value="Unassembled WGS sequence"/>
</dbReference>
<dbReference type="Gene3D" id="3.30.70.270">
    <property type="match status" value="1"/>
</dbReference>